<feature type="transmembrane region" description="Helical" evidence="1">
    <location>
        <begin position="28"/>
        <end position="45"/>
    </location>
</feature>
<accession>G2YDT2</accession>
<protein>
    <submittedName>
        <fullName evidence="2">Uncharacterized protein</fullName>
    </submittedName>
</protein>
<evidence type="ECO:0000256" key="1">
    <source>
        <dbReference type="SAM" id="Phobius"/>
    </source>
</evidence>
<keyword evidence="1" id="KW-0812">Transmembrane</keyword>
<keyword evidence="1" id="KW-0472">Membrane</keyword>
<gene>
    <name evidence="2" type="ORF">BofuT4_uP096380.1</name>
</gene>
<evidence type="ECO:0000313" key="2">
    <source>
        <dbReference type="EMBL" id="CCD49930.1"/>
    </source>
</evidence>
<organism evidence="2 3">
    <name type="scientific">Botryotinia fuckeliana (strain T4)</name>
    <name type="common">Noble rot fungus</name>
    <name type="synonym">Botrytis cinerea</name>
    <dbReference type="NCBI Taxonomy" id="999810"/>
    <lineage>
        <taxon>Eukaryota</taxon>
        <taxon>Fungi</taxon>
        <taxon>Dikarya</taxon>
        <taxon>Ascomycota</taxon>
        <taxon>Pezizomycotina</taxon>
        <taxon>Leotiomycetes</taxon>
        <taxon>Helotiales</taxon>
        <taxon>Sclerotiniaceae</taxon>
        <taxon>Botrytis</taxon>
    </lineage>
</organism>
<reference evidence="3" key="1">
    <citation type="journal article" date="2011" name="PLoS Genet.">
        <title>Genomic analysis of the necrotrophic fungal pathogens Sclerotinia sclerotiorum and Botrytis cinerea.</title>
        <authorList>
            <person name="Amselem J."/>
            <person name="Cuomo C.A."/>
            <person name="van Kan J.A."/>
            <person name="Viaud M."/>
            <person name="Benito E.P."/>
            <person name="Couloux A."/>
            <person name="Coutinho P.M."/>
            <person name="de Vries R.P."/>
            <person name="Dyer P.S."/>
            <person name="Fillinger S."/>
            <person name="Fournier E."/>
            <person name="Gout L."/>
            <person name="Hahn M."/>
            <person name="Kohn L."/>
            <person name="Lapalu N."/>
            <person name="Plummer K.M."/>
            <person name="Pradier J.M."/>
            <person name="Quevillon E."/>
            <person name="Sharon A."/>
            <person name="Simon A."/>
            <person name="ten Have A."/>
            <person name="Tudzynski B."/>
            <person name="Tudzynski P."/>
            <person name="Wincker P."/>
            <person name="Andrew M."/>
            <person name="Anthouard V."/>
            <person name="Beever R.E."/>
            <person name="Beffa R."/>
            <person name="Benoit I."/>
            <person name="Bouzid O."/>
            <person name="Brault B."/>
            <person name="Chen Z."/>
            <person name="Choquer M."/>
            <person name="Collemare J."/>
            <person name="Cotton P."/>
            <person name="Danchin E.G."/>
            <person name="Da Silva C."/>
            <person name="Gautier A."/>
            <person name="Giraud C."/>
            <person name="Giraud T."/>
            <person name="Gonzalez C."/>
            <person name="Grossetete S."/>
            <person name="Guldener U."/>
            <person name="Henrissat B."/>
            <person name="Howlett B.J."/>
            <person name="Kodira C."/>
            <person name="Kretschmer M."/>
            <person name="Lappartient A."/>
            <person name="Leroch M."/>
            <person name="Levis C."/>
            <person name="Mauceli E."/>
            <person name="Neuveglise C."/>
            <person name="Oeser B."/>
            <person name="Pearson M."/>
            <person name="Poulain J."/>
            <person name="Poussereau N."/>
            <person name="Quesneville H."/>
            <person name="Rascle C."/>
            <person name="Schumacher J."/>
            <person name="Segurens B."/>
            <person name="Sexton A."/>
            <person name="Silva E."/>
            <person name="Sirven C."/>
            <person name="Soanes D.M."/>
            <person name="Talbot N.J."/>
            <person name="Templeton M."/>
            <person name="Yandava C."/>
            <person name="Yarden O."/>
            <person name="Zeng Q."/>
            <person name="Rollins J.A."/>
            <person name="Lebrun M.H."/>
            <person name="Dickman M."/>
        </authorList>
    </citation>
    <scope>NUCLEOTIDE SEQUENCE [LARGE SCALE GENOMIC DNA]</scope>
    <source>
        <strain evidence="3">T4</strain>
    </source>
</reference>
<keyword evidence="1" id="KW-1133">Transmembrane helix</keyword>
<dbReference type="HOGENOM" id="CLU_2739723_0_0_1"/>
<name>G2YDT2_BOTF4</name>
<proteinExistence type="predicted"/>
<dbReference type="Proteomes" id="UP000008177">
    <property type="component" value="Unplaced contigs"/>
</dbReference>
<evidence type="ECO:0000313" key="3">
    <source>
        <dbReference type="Proteomes" id="UP000008177"/>
    </source>
</evidence>
<dbReference type="AlphaFoldDB" id="G2YDT2"/>
<sequence length="71" mass="8263">MDIILGYLAELASIRSNFHLLEALNSDWIAYINIMSYLVPWLYFFNEKVEKGGRSNQNILFNVRCSTKTES</sequence>
<dbReference type="EMBL" id="FQ790321">
    <property type="protein sequence ID" value="CCD49930.1"/>
    <property type="molecule type" value="Genomic_DNA"/>
</dbReference>
<dbReference type="InParanoid" id="G2YDT2"/>